<evidence type="ECO:0000256" key="5">
    <source>
        <dbReference type="ARBA" id="ARBA00022737"/>
    </source>
</evidence>
<keyword evidence="6" id="KW-0804">Transcription</keyword>
<dbReference type="AlphaFoldDB" id="A0A8H5ZSB5"/>
<comment type="subcellular location">
    <subcellularLocation>
        <location evidence="1">Nucleus</location>
        <location evidence="1">Nucleolus</location>
    </subcellularLocation>
</comment>
<organism evidence="10 11">
    <name type="scientific">Petromyces alliaceus</name>
    <name type="common">Aspergillus alliaceus</name>
    <dbReference type="NCBI Taxonomy" id="209559"/>
    <lineage>
        <taxon>Eukaryota</taxon>
        <taxon>Fungi</taxon>
        <taxon>Dikarya</taxon>
        <taxon>Ascomycota</taxon>
        <taxon>Pezizomycotina</taxon>
        <taxon>Eurotiomycetes</taxon>
        <taxon>Eurotiomycetidae</taxon>
        <taxon>Eurotiales</taxon>
        <taxon>Aspergillaceae</taxon>
        <taxon>Aspergillus</taxon>
        <taxon>Aspergillus subgen. Circumdati</taxon>
    </lineage>
</organism>
<protein>
    <submittedName>
        <fullName evidence="10">Uncharacterized protein</fullName>
    </submittedName>
</protein>
<accession>A0A8H5ZSB5</accession>
<evidence type="ECO:0000256" key="6">
    <source>
        <dbReference type="ARBA" id="ARBA00023163"/>
    </source>
</evidence>
<dbReference type="Gene3D" id="2.130.10.10">
    <property type="entry name" value="YVTN repeat-like/Quinoprotein amine dehydrogenase"/>
    <property type="match status" value="1"/>
</dbReference>
<dbReference type="GO" id="GO:0045943">
    <property type="term" value="P:positive regulation of transcription by RNA polymerase I"/>
    <property type="evidence" value="ECO:0007669"/>
    <property type="project" value="InterPro"/>
</dbReference>
<dbReference type="PROSITE" id="PS50082">
    <property type="entry name" value="WD_REPEATS_2"/>
    <property type="match status" value="1"/>
</dbReference>
<evidence type="ECO:0000313" key="11">
    <source>
        <dbReference type="Proteomes" id="UP000541154"/>
    </source>
</evidence>
<dbReference type="InterPro" id="IPR053826">
    <property type="entry name" value="WDR75"/>
</dbReference>
<proteinExistence type="predicted"/>
<reference evidence="10 11" key="1">
    <citation type="submission" date="2019-04" db="EMBL/GenBank/DDBJ databases">
        <title>Aspergillus burnettii sp. nov., novel species from soil in southeast Queensland.</title>
        <authorList>
            <person name="Gilchrist C.L.M."/>
            <person name="Pitt J.I."/>
            <person name="Lange L."/>
            <person name="Lacey H.J."/>
            <person name="Vuong D."/>
            <person name="Midgley D.J."/>
            <person name="Greenfield P."/>
            <person name="Bradbury M."/>
            <person name="Lacey E."/>
            <person name="Busk P.K."/>
            <person name="Pilgaard B."/>
            <person name="Chooi Y.H."/>
            <person name="Piggott A.M."/>
        </authorList>
    </citation>
    <scope>NUCLEOTIDE SEQUENCE [LARGE SCALE GENOMIC DNA]</scope>
    <source>
        <strain evidence="10 11">FRR 5400</strain>
    </source>
</reference>
<keyword evidence="4 8" id="KW-0853">WD repeat</keyword>
<dbReference type="PANTHER" id="PTHR44215:SF1">
    <property type="entry name" value="WD REPEAT-CONTAINING PROTEIN 75"/>
    <property type="match status" value="1"/>
</dbReference>
<evidence type="ECO:0000313" key="10">
    <source>
        <dbReference type="EMBL" id="KAF5855461.1"/>
    </source>
</evidence>
<dbReference type="PANTHER" id="PTHR44215">
    <property type="entry name" value="WD REPEAT-CONTAINING PROTEIN 75"/>
    <property type="match status" value="1"/>
</dbReference>
<dbReference type="SMART" id="SM00320">
    <property type="entry name" value="WD40"/>
    <property type="match status" value="2"/>
</dbReference>
<dbReference type="InterPro" id="IPR036322">
    <property type="entry name" value="WD40_repeat_dom_sf"/>
</dbReference>
<dbReference type="EMBL" id="SPNV01000430">
    <property type="protein sequence ID" value="KAF5855461.1"/>
    <property type="molecule type" value="Genomic_DNA"/>
</dbReference>
<keyword evidence="5" id="KW-0677">Repeat</keyword>
<feature type="region of interest" description="Disordered" evidence="9">
    <location>
        <begin position="1"/>
        <end position="60"/>
    </location>
</feature>
<sequence length="930" mass="102019">MSGSNPLARFSKRSRASDTAQDTMIRTDREQVKRRRTSRSKNEIKKSLETTSPREKDGRYQAAQVANDPLPHSTDQVKNGVSETWSLSTTVAGQFTNIDPILTRDEEYLFVGLEAAVHIYSVATSCLVRTLQLKPNQSVIGYSLSSTNQEHLYIITSAGSVSKWDWLSGKQVSHWTTGRKLISAGLSFHAREDGPVLSLLALRESKAGKREIVVTYLSEKTLHEIVILETSTRLDQIKCTLDGRAVIAYGGQHIFIGTECLSQGNLELKHYTWKEVVSPVSISSADIRNSAASPRAEVQSSGSKGATSIDLALGSSDGSILVYHDILGLVGQEEHHENTKTGTPRRLHWHRDVVNVVRWSRDGNYIISGGHESVMVLWQLDTGRKQFLPHLSSPICNIVVSSTGNSYVIKLADNSIIVLSARELQPFATITGLQSYSQMNKSKTRINLSRVPATAILHPQYPDRLLVTVPASRQTTHEGHRPANSCVLQTYDIRSNHHISRQALARTNVTTLKVNPEGLQIVAPNVTHLGISQDGEWMTTVDEWSPYPHDVEALDSNGVCIDSIGANHQEIFLKFWRWSNSSGMWELVTRIDGPHFSDKGSVPILDLASRPLSHEFATIGRDAVLRFWCPSSRQRSGLNMNHGEVPLKNWKCRSTIDLKGYVNGDNTGNLSAASITFSQDGSVLAVCLQSMHPGNSGLTILVDVQSSIVHYTRVGVYPGDPCVARFLGCYLIVLSTHSISIWDTVDDIVRTMGSVQEADCSLSDKAHRLLAVDPNTQTFAITLQHPQSPLATRKGHKYFVQVYDVHSVSLLGQMPLGGCPDALLPDSRAGEYIVVDAAANVRRLGSINKSSQAAPSQDWIAEANSGIAELLGSHVHGHKDQNPSQVLVNMGDMEKPLSQSKKLAGIFGESPFVLPSASILFQDVVQALTA</sequence>
<keyword evidence="2" id="KW-0690">Ribosome biogenesis</keyword>
<keyword evidence="3" id="KW-0698">rRNA processing</keyword>
<evidence type="ECO:0000256" key="4">
    <source>
        <dbReference type="ARBA" id="ARBA00022574"/>
    </source>
</evidence>
<evidence type="ECO:0000256" key="8">
    <source>
        <dbReference type="PROSITE-ProRule" id="PRU00221"/>
    </source>
</evidence>
<gene>
    <name evidence="10" type="ORF">ETB97_009196</name>
</gene>
<dbReference type="GO" id="GO:2000234">
    <property type="term" value="P:positive regulation of rRNA processing"/>
    <property type="evidence" value="ECO:0007669"/>
    <property type="project" value="TreeGrafter"/>
</dbReference>
<keyword evidence="11" id="KW-1185">Reference proteome</keyword>
<dbReference type="GO" id="GO:0006364">
    <property type="term" value="P:rRNA processing"/>
    <property type="evidence" value="ECO:0007669"/>
    <property type="project" value="UniProtKB-KW"/>
</dbReference>
<keyword evidence="7" id="KW-0539">Nucleus</keyword>
<dbReference type="InterPro" id="IPR001680">
    <property type="entry name" value="WD40_rpt"/>
</dbReference>
<dbReference type="SUPFAM" id="SSF50978">
    <property type="entry name" value="WD40 repeat-like"/>
    <property type="match status" value="2"/>
</dbReference>
<dbReference type="Pfam" id="PF23869">
    <property type="entry name" value="Beta-prop_WDR75_1st"/>
    <property type="match status" value="1"/>
</dbReference>
<evidence type="ECO:0000256" key="7">
    <source>
        <dbReference type="ARBA" id="ARBA00023242"/>
    </source>
</evidence>
<feature type="compositionally biased region" description="Basic and acidic residues" evidence="9">
    <location>
        <begin position="40"/>
        <end position="59"/>
    </location>
</feature>
<feature type="repeat" description="WD" evidence="8">
    <location>
        <begin position="347"/>
        <end position="388"/>
    </location>
</feature>
<evidence type="ECO:0000256" key="1">
    <source>
        <dbReference type="ARBA" id="ARBA00004604"/>
    </source>
</evidence>
<evidence type="ECO:0000256" key="9">
    <source>
        <dbReference type="SAM" id="MobiDB-lite"/>
    </source>
</evidence>
<dbReference type="GO" id="GO:0032040">
    <property type="term" value="C:small-subunit processome"/>
    <property type="evidence" value="ECO:0007669"/>
    <property type="project" value="InterPro"/>
</dbReference>
<dbReference type="InterPro" id="IPR015943">
    <property type="entry name" value="WD40/YVTN_repeat-like_dom_sf"/>
</dbReference>
<evidence type="ECO:0000256" key="2">
    <source>
        <dbReference type="ARBA" id="ARBA00022517"/>
    </source>
</evidence>
<dbReference type="Proteomes" id="UP000541154">
    <property type="component" value="Unassembled WGS sequence"/>
</dbReference>
<name>A0A8H5ZSB5_PETAA</name>
<evidence type="ECO:0000256" key="3">
    <source>
        <dbReference type="ARBA" id="ARBA00022552"/>
    </source>
</evidence>
<dbReference type="PROSITE" id="PS50294">
    <property type="entry name" value="WD_REPEATS_REGION"/>
    <property type="match status" value="1"/>
</dbReference>
<comment type="caution">
    <text evidence="10">The sequence shown here is derived from an EMBL/GenBank/DDBJ whole genome shotgun (WGS) entry which is preliminary data.</text>
</comment>
<dbReference type="GO" id="GO:0003723">
    <property type="term" value="F:RNA binding"/>
    <property type="evidence" value="ECO:0007669"/>
    <property type="project" value="InterPro"/>
</dbReference>